<dbReference type="EMBL" id="JACHXF010000027">
    <property type="protein sequence ID" value="MBB3100655.1"/>
    <property type="molecule type" value="Genomic_DNA"/>
</dbReference>
<reference evidence="1 2" key="1">
    <citation type="submission" date="2020-08" db="EMBL/GenBank/DDBJ databases">
        <title>Genomic Encyclopedia of Type Strains, Phase III (KMG-III): the genomes of soil and plant-associated and newly described type strains.</title>
        <authorList>
            <person name="Whitman W."/>
        </authorList>
    </citation>
    <scope>NUCLEOTIDE SEQUENCE [LARGE SCALE GENOMIC DNA]</scope>
    <source>
        <strain evidence="1 2">CECT 3287</strain>
    </source>
</reference>
<evidence type="ECO:0000313" key="1">
    <source>
        <dbReference type="EMBL" id="MBB3100655.1"/>
    </source>
</evidence>
<dbReference type="AlphaFoldDB" id="A0A7W5AQX8"/>
<gene>
    <name evidence="1" type="ORF">FHR83_008380</name>
</gene>
<sequence length="207" mass="21423">MDWAVIGAMVGLAALIVRGVLAFGMAGKEIGKLRVSGQSVRTLRAQALARRWTWDPAAYQPTVPVGRLAGLPDLRQRGAARGKFRQREASAAVVAAVVDSGLTSRLGIDHGTTVLAVVITMEAPELAGDLHLDPKRGGGYDASGSLAGLLTGTDLLNRLGWAGYPAVDVADGQASFLYPSLSSAAELDRLLSVGDDVLSGLAPVTPP</sequence>
<name>A0A7W5AQX8_9ACTN</name>
<accession>A0A7W5AQX8</accession>
<evidence type="ECO:0000313" key="2">
    <source>
        <dbReference type="Proteomes" id="UP000590749"/>
    </source>
</evidence>
<comment type="caution">
    <text evidence="1">The sequence shown here is derived from an EMBL/GenBank/DDBJ whole genome shotgun (WGS) entry which is preliminary data.</text>
</comment>
<organism evidence="1 2">
    <name type="scientific">Actinoplanes campanulatus</name>
    <dbReference type="NCBI Taxonomy" id="113559"/>
    <lineage>
        <taxon>Bacteria</taxon>
        <taxon>Bacillati</taxon>
        <taxon>Actinomycetota</taxon>
        <taxon>Actinomycetes</taxon>
        <taxon>Micromonosporales</taxon>
        <taxon>Micromonosporaceae</taxon>
        <taxon>Actinoplanes</taxon>
    </lineage>
</organism>
<dbReference type="Proteomes" id="UP000590749">
    <property type="component" value="Unassembled WGS sequence"/>
</dbReference>
<protein>
    <submittedName>
        <fullName evidence="1">Uncharacterized protein</fullName>
    </submittedName>
</protein>
<proteinExistence type="predicted"/>
<keyword evidence="2" id="KW-1185">Reference proteome</keyword>
<dbReference type="RefSeq" id="WP_183226700.1">
    <property type="nucleotide sequence ID" value="NZ_BMPW01000028.1"/>
</dbReference>